<reference evidence="3 4" key="1">
    <citation type="submission" date="2018-10" db="EMBL/GenBank/DDBJ databases">
        <title>Genomic Encyclopedia of Archaeal and Bacterial Type Strains, Phase II (KMG-II): from individual species to whole genera.</title>
        <authorList>
            <person name="Goeker M."/>
        </authorList>
    </citation>
    <scope>NUCLEOTIDE SEQUENCE [LARGE SCALE GENOMIC DNA]</scope>
    <source>
        <strain evidence="3 4">DSM 25230</strain>
    </source>
</reference>
<gene>
    <name evidence="3" type="ORF">CLV91_1493</name>
</gene>
<evidence type="ECO:0000313" key="4">
    <source>
        <dbReference type="Proteomes" id="UP000269412"/>
    </source>
</evidence>
<dbReference type="AlphaFoldDB" id="A0A495EHE3"/>
<feature type="signal peptide" evidence="2">
    <location>
        <begin position="1"/>
        <end position="21"/>
    </location>
</feature>
<comment type="caution">
    <text evidence="3">The sequence shown here is derived from an EMBL/GenBank/DDBJ whole genome shotgun (WGS) entry which is preliminary data.</text>
</comment>
<dbReference type="InterPro" id="IPR008160">
    <property type="entry name" value="Collagen"/>
</dbReference>
<dbReference type="Pfam" id="PF01391">
    <property type="entry name" value="Collagen"/>
    <property type="match status" value="1"/>
</dbReference>
<evidence type="ECO:0000313" key="3">
    <source>
        <dbReference type="EMBL" id="RKR15407.1"/>
    </source>
</evidence>
<dbReference type="OrthoDB" id="679784at2"/>
<dbReference type="EMBL" id="RBIQ01000007">
    <property type="protein sequence ID" value="RKR15407.1"/>
    <property type="molecule type" value="Genomic_DNA"/>
</dbReference>
<sequence>MKTTMKLLGLAFMTLSLTLTSCGKDGDDGLDGAMGPAGAQGIAGQDGTNGTNGEDGEDGNANVKTIKIDASAWEGSFESVDVSEITQPVLDNDAILAYMLSQNSFYYAMPGTVDGGVYNTRPYYKVGKFYVNFNNLDGTNYSISAGDIVEVKLIIIESTESSTSSKSGKSNARSQLLNAGVDVNDYHAVMDYYGLNH</sequence>
<evidence type="ECO:0000256" key="1">
    <source>
        <dbReference type="SAM" id="MobiDB-lite"/>
    </source>
</evidence>
<name>A0A495EHE3_9FLAO</name>
<keyword evidence="3" id="KW-0176">Collagen</keyword>
<dbReference type="PROSITE" id="PS51257">
    <property type="entry name" value="PROKAR_LIPOPROTEIN"/>
    <property type="match status" value="1"/>
</dbReference>
<keyword evidence="4" id="KW-1185">Reference proteome</keyword>
<dbReference type="RefSeq" id="WP_121065531.1">
    <property type="nucleotide sequence ID" value="NZ_RBIQ01000007.1"/>
</dbReference>
<protein>
    <submittedName>
        <fullName evidence="3">Collagen triple helix repeat protein</fullName>
    </submittedName>
</protein>
<feature type="region of interest" description="Disordered" evidence="1">
    <location>
        <begin position="33"/>
        <end position="61"/>
    </location>
</feature>
<organism evidence="3 4">
    <name type="scientific">Maribacter vaceletii</name>
    <dbReference type="NCBI Taxonomy" id="1206816"/>
    <lineage>
        <taxon>Bacteria</taxon>
        <taxon>Pseudomonadati</taxon>
        <taxon>Bacteroidota</taxon>
        <taxon>Flavobacteriia</taxon>
        <taxon>Flavobacteriales</taxon>
        <taxon>Flavobacteriaceae</taxon>
        <taxon>Maribacter</taxon>
    </lineage>
</organism>
<evidence type="ECO:0000256" key="2">
    <source>
        <dbReference type="SAM" id="SignalP"/>
    </source>
</evidence>
<accession>A0A495EHE3</accession>
<feature type="chain" id="PRO_5019754501" evidence="2">
    <location>
        <begin position="22"/>
        <end position="197"/>
    </location>
</feature>
<keyword evidence="2" id="KW-0732">Signal</keyword>
<proteinExistence type="predicted"/>
<dbReference type="Proteomes" id="UP000269412">
    <property type="component" value="Unassembled WGS sequence"/>
</dbReference>